<gene>
    <name evidence="3" type="ORF">METZ01_LOCUS63691</name>
</gene>
<evidence type="ECO:0000313" key="3">
    <source>
        <dbReference type="EMBL" id="SVA10837.1"/>
    </source>
</evidence>
<dbReference type="GO" id="GO:0005524">
    <property type="term" value="F:ATP binding"/>
    <property type="evidence" value="ECO:0007669"/>
    <property type="project" value="InterPro"/>
</dbReference>
<feature type="non-terminal residue" evidence="3">
    <location>
        <position position="140"/>
    </location>
</feature>
<keyword evidence="2" id="KW-0143">Chaperone</keyword>
<dbReference type="InterPro" id="IPR011032">
    <property type="entry name" value="GroES-like_sf"/>
</dbReference>
<dbReference type="GO" id="GO:0046872">
    <property type="term" value="F:metal ion binding"/>
    <property type="evidence" value="ECO:0007669"/>
    <property type="project" value="TreeGrafter"/>
</dbReference>
<dbReference type="SUPFAM" id="SSF50129">
    <property type="entry name" value="GroES-like"/>
    <property type="match status" value="1"/>
</dbReference>
<dbReference type="AlphaFoldDB" id="A0A381T815"/>
<dbReference type="GO" id="GO:0051082">
    <property type="term" value="F:unfolded protein binding"/>
    <property type="evidence" value="ECO:0007669"/>
    <property type="project" value="TreeGrafter"/>
</dbReference>
<dbReference type="Gene3D" id="2.30.33.40">
    <property type="entry name" value="GroES chaperonin"/>
    <property type="match status" value="1"/>
</dbReference>
<organism evidence="3">
    <name type="scientific">marine metagenome</name>
    <dbReference type="NCBI Taxonomy" id="408172"/>
    <lineage>
        <taxon>unclassified sequences</taxon>
        <taxon>metagenomes</taxon>
        <taxon>ecological metagenomes</taxon>
    </lineage>
</organism>
<dbReference type="PANTHER" id="PTHR10772:SF58">
    <property type="entry name" value="CO-CHAPERONIN GROES"/>
    <property type="match status" value="1"/>
</dbReference>
<feature type="non-terminal residue" evidence="3">
    <location>
        <position position="1"/>
    </location>
</feature>
<dbReference type="GO" id="GO:0044183">
    <property type="term" value="F:protein folding chaperone"/>
    <property type="evidence" value="ECO:0007669"/>
    <property type="project" value="InterPro"/>
</dbReference>
<dbReference type="InterPro" id="IPR037124">
    <property type="entry name" value="Chaperonin_GroES_sf"/>
</dbReference>
<dbReference type="EMBL" id="UINC01003981">
    <property type="protein sequence ID" value="SVA10837.1"/>
    <property type="molecule type" value="Genomic_DNA"/>
</dbReference>
<dbReference type="GO" id="GO:0051087">
    <property type="term" value="F:protein-folding chaperone binding"/>
    <property type="evidence" value="ECO:0007669"/>
    <property type="project" value="TreeGrafter"/>
</dbReference>
<accession>A0A381T815</accession>
<proteinExistence type="inferred from homology"/>
<dbReference type="CDD" id="cd00320">
    <property type="entry name" value="cpn10"/>
    <property type="match status" value="1"/>
</dbReference>
<sequence length="140" mass="15702">LKNKEGLNIDIKLFKIQHMRHKRKHIIIVGDRVLIQPDTGEKKSSAGIYLPPNVIEKQDVRGGIIVEVGPGIPVGNPDEISEEPWKTNNNGEVKYIPTQAEVGDYALFLSKASIEIKVEEQDYLILHQSAILVLIRDDLS</sequence>
<comment type="similarity">
    <text evidence="1">Belongs to the GroES chaperonin family.</text>
</comment>
<dbReference type="InterPro" id="IPR020818">
    <property type="entry name" value="Chaperonin_GroES"/>
</dbReference>
<evidence type="ECO:0000256" key="1">
    <source>
        <dbReference type="ARBA" id="ARBA00006975"/>
    </source>
</evidence>
<dbReference type="Pfam" id="PF00166">
    <property type="entry name" value="Cpn10"/>
    <property type="match status" value="2"/>
</dbReference>
<protein>
    <recommendedName>
        <fullName evidence="4">Chaperonin</fullName>
    </recommendedName>
</protein>
<dbReference type="PANTHER" id="PTHR10772">
    <property type="entry name" value="10 KDA HEAT SHOCK PROTEIN"/>
    <property type="match status" value="1"/>
</dbReference>
<evidence type="ECO:0008006" key="4">
    <source>
        <dbReference type="Google" id="ProtNLM"/>
    </source>
</evidence>
<reference evidence="3" key="1">
    <citation type="submission" date="2018-05" db="EMBL/GenBank/DDBJ databases">
        <authorList>
            <person name="Lanie J.A."/>
            <person name="Ng W.-L."/>
            <person name="Kazmierczak K.M."/>
            <person name="Andrzejewski T.M."/>
            <person name="Davidsen T.M."/>
            <person name="Wayne K.J."/>
            <person name="Tettelin H."/>
            <person name="Glass J.I."/>
            <person name="Rusch D."/>
            <person name="Podicherti R."/>
            <person name="Tsui H.-C.T."/>
            <person name="Winkler M.E."/>
        </authorList>
    </citation>
    <scope>NUCLEOTIDE SEQUENCE</scope>
</reference>
<name>A0A381T815_9ZZZZ</name>
<dbReference type="SMART" id="SM00883">
    <property type="entry name" value="Cpn10"/>
    <property type="match status" value="1"/>
</dbReference>
<evidence type="ECO:0000256" key="2">
    <source>
        <dbReference type="ARBA" id="ARBA00023186"/>
    </source>
</evidence>